<gene>
    <name evidence="3" type="ORF">HMN09_00368200</name>
</gene>
<name>A0A8H6TIY7_MYCCL</name>
<dbReference type="PANTHER" id="PTHR44329:SF214">
    <property type="entry name" value="PROTEIN KINASE DOMAIN-CONTAINING PROTEIN"/>
    <property type="match status" value="1"/>
</dbReference>
<organism evidence="3 4">
    <name type="scientific">Mycena chlorophos</name>
    <name type="common">Agaric fungus</name>
    <name type="synonym">Agaricus chlorophos</name>
    <dbReference type="NCBI Taxonomy" id="658473"/>
    <lineage>
        <taxon>Eukaryota</taxon>
        <taxon>Fungi</taxon>
        <taxon>Dikarya</taxon>
        <taxon>Basidiomycota</taxon>
        <taxon>Agaricomycotina</taxon>
        <taxon>Agaricomycetes</taxon>
        <taxon>Agaricomycetidae</taxon>
        <taxon>Agaricales</taxon>
        <taxon>Marasmiineae</taxon>
        <taxon>Mycenaceae</taxon>
        <taxon>Mycena</taxon>
    </lineage>
</organism>
<dbReference type="SUPFAM" id="SSF56112">
    <property type="entry name" value="Protein kinase-like (PK-like)"/>
    <property type="match status" value="1"/>
</dbReference>
<dbReference type="GO" id="GO:0004674">
    <property type="term" value="F:protein serine/threonine kinase activity"/>
    <property type="evidence" value="ECO:0007669"/>
    <property type="project" value="TreeGrafter"/>
</dbReference>
<dbReference type="Proteomes" id="UP000613580">
    <property type="component" value="Unassembled WGS sequence"/>
</dbReference>
<dbReference type="InterPro" id="IPR001245">
    <property type="entry name" value="Ser-Thr/Tyr_kinase_cat_dom"/>
</dbReference>
<evidence type="ECO:0000313" key="4">
    <source>
        <dbReference type="Proteomes" id="UP000613580"/>
    </source>
</evidence>
<dbReference type="OrthoDB" id="26722at2759"/>
<dbReference type="InterPro" id="IPR008271">
    <property type="entry name" value="Ser/Thr_kinase_AS"/>
</dbReference>
<dbReference type="GO" id="GO:0005524">
    <property type="term" value="F:ATP binding"/>
    <property type="evidence" value="ECO:0007669"/>
    <property type="project" value="InterPro"/>
</dbReference>
<dbReference type="InterPro" id="IPR000719">
    <property type="entry name" value="Prot_kinase_dom"/>
</dbReference>
<proteinExistence type="predicted"/>
<sequence length="1121" mass="124862">MAPLTTTTTTALNTPRCRASRRLGTVWNFREAAPASAEEPRDGFRVAPPIPIPTAPAPLTRSIARSRSLWTQKQLQRTRQDSDGDSDRPIPLPKRRRNTRLTVPSGNDDLESIRRFDTTTSPAEFWAIDFRLTLLWCLAFEAQAHRHEDALALWIAMIEGKRERVGWAMWAAGDEQWLRGILLDADNPTGMTDRFRLGVAVLSVDDWRLARAALQRRVVFESSPNSTRGPFTSWSPRQRILRIAWCAVTAGDASPLIGTHYSSLAPLIDAWAHFTCPFRLSNDLAGKLRLHNKPTCVFASCKVGVWQWFRAAVLDYTSTSAEAAVEDVIGCCERCVSRALPTADVTPIASPVDRPAVWLVLVWVAFQIQAARTGQTTADLLSVVDYRRRKKLRRQGRRAGFASNARAPAGQLYDAEFADLTSWDLEDERYLRNALEPFTAPVSGAAISWMEPYPPSWRPFLEMLDSQGWAALETATFRPSRARSMQIPVEDEHTMRIGTLVLWTTSALHASDSATELDKAALLDFARFCFPSKTIISTSFRVPLPDIPGFFRFLIDNPRFPPRSDARKTRQYDLNLSTETVNWHCPHEWLAESRAQLREALVLDQGRTNGVGAGLEGVVEVLYWVWMSSPGMPLRFASSVFMHLLSQGESDALRELRACFSAWSTWNALTSLINFRSSLGVIIALAKNIKDGGLPTTLINVLIHTDILCVCAQITQVLKDPVLYEDFLNSDGDDAQKLLDLIQDLLDYPLLHERVRPVILKALLKLSSKSKLHPRSFALFDRLHLDGHPVTAGAFGDVWKGEIHNEVVAVKVMRVYLDHDVEALLNEISHEGLIWRQLSHPNLLPFFGAYYLDGGHGRVGLVSPWMENGDVASYLKANPDVDRLSLTLDIALGLEHLHSLKLVHGDLKAVNILITQSGRAVLADFGLSSVTESKIMTGTSSSGRKAAGTVRWQAPELFSGGKNSFASDVYAFAGVCYEIFTGNVPFFEITRDVAVMLHVIQGHRPERPSSSSPHPIPDALWSLMQECWHAEPTDRRPTAAQIIFTLRDSPLGAVRNDPVSDWDPLSTSKFRSSLEEHTLFLSCGAVEDWVRFVRRPKANGDGGAAEAFLSARHASAAIRDV</sequence>
<feature type="compositionally biased region" description="Basic and acidic residues" evidence="1">
    <location>
        <begin position="78"/>
        <end position="88"/>
    </location>
</feature>
<evidence type="ECO:0000313" key="3">
    <source>
        <dbReference type="EMBL" id="KAF7318578.1"/>
    </source>
</evidence>
<dbReference type="PRINTS" id="PR00109">
    <property type="entry name" value="TYRKINASE"/>
</dbReference>
<dbReference type="InterPro" id="IPR051681">
    <property type="entry name" value="Ser/Thr_Kinases-Pseudokinases"/>
</dbReference>
<protein>
    <recommendedName>
        <fullName evidence="2">Protein kinase domain-containing protein</fullName>
    </recommendedName>
</protein>
<accession>A0A8H6TIY7</accession>
<reference evidence="3" key="1">
    <citation type="submission" date="2020-05" db="EMBL/GenBank/DDBJ databases">
        <title>Mycena genomes resolve the evolution of fungal bioluminescence.</title>
        <authorList>
            <person name="Tsai I.J."/>
        </authorList>
    </citation>
    <scope>NUCLEOTIDE SEQUENCE</scope>
    <source>
        <strain evidence="3">110903Hualien_Pintung</strain>
    </source>
</reference>
<dbReference type="EMBL" id="JACAZE010000004">
    <property type="protein sequence ID" value="KAF7318578.1"/>
    <property type="molecule type" value="Genomic_DNA"/>
</dbReference>
<dbReference type="PANTHER" id="PTHR44329">
    <property type="entry name" value="SERINE/THREONINE-PROTEIN KINASE TNNI3K-RELATED"/>
    <property type="match status" value="1"/>
</dbReference>
<dbReference type="InterPro" id="IPR011009">
    <property type="entry name" value="Kinase-like_dom_sf"/>
</dbReference>
<dbReference type="Pfam" id="PF07714">
    <property type="entry name" value="PK_Tyr_Ser-Thr"/>
    <property type="match status" value="1"/>
</dbReference>
<evidence type="ECO:0000256" key="1">
    <source>
        <dbReference type="SAM" id="MobiDB-lite"/>
    </source>
</evidence>
<feature type="region of interest" description="Disordered" evidence="1">
    <location>
        <begin position="33"/>
        <end position="105"/>
    </location>
</feature>
<dbReference type="AlphaFoldDB" id="A0A8H6TIY7"/>
<dbReference type="Gene3D" id="1.10.510.10">
    <property type="entry name" value="Transferase(Phosphotransferase) domain 1"/>
    <property type="match status" value="1"/>
</dbReference>
<dbReference type="PROSITE" id="PS50011">
    <property type="entry name" value="PROTEIN_KINASE_DOM"/>
    <property type="match status" value="1"/>
</dbReference>
<dbReference type="SMART" id="SM00220">
    <property type="entry name" value="S_TKc"/>
    <property type="match status" value="1"/>
</dbReference>
<evidence type="ECO:0000259" key="2">
    <source>
        <dbReference type="PROSITE" id="PS50011"/>
    </source>
</evidence>
<comment type="caution">
    <text evidence="3">The sequence shown here is derived from an EMBL/GenBank/DDBJ whole genome shotgun (WGS) entry which is preliminary data.</text>
</comment>
<feature type="compositionally biased region" description="Polar residues" evidence="1">
    <location>
        <begin position="63"/>
        <end position="77"/>
    </location>
</feature>
<feature type="domain" description="Protein kinase" evidence="2">
    <location>
        <begin position="784"/>
        <end position="1051"/>
    </location>
</feature>
<keyword evidence="4" id="KW-1185">Reference proteome</keyword>
<dbReference type="PROSITE" id="PS00108">
    <property type="entry name" value="PROTEIN_KINASE_ST"/>
    <property type="match status" value="1"/>
</dbReference>